<accession>A0A378KWH7</accession>
<reference evidence="2 4" key="1">
    <citation type="submission" date="2015-11" db="EMBL/GenBank/DDBJ databases">
        <title>Genomic analysis of 38 Legionella species identifies large and diverse effector repertoires.</title>
        <authorList>
            <person name="Burstein D."/>
            <person name="Amaro F."/>
            <person name="Zusman T."/>
            <person name="Lifshitz Z."/>
            <person name="Cohen O."/>
            <person name="Gilbert J.A."/>
            <person name="Pupko T."/>
            <person name="Shuman H.A."/>
            <person name="Segal G."/>
        </authorList>
    </citation>
    <scope>NUCLEOTIDE SEQUENCE [LARGE SCALE GENOMIC DNA]</scope>
    <source>
        <strain evidence="2 4">ATCC 49507</strain>
    </source>
</reference>
<organism evidence="3 5">
    <name type="scientific">Legionella quateirensis</name>
    <dbReference type="NCBI Taxonomy" id="45072"/>
    <lineage>
        <taxon>Bacteria</taxon>
        <taxon>Pseudomonadati</taxon>
        <taxon>Pseudomonadota</taxon>
        <taxon>Gammaproteobacteria</taxon>
        <taxon>Legionellales</taxon>
        <taxon>Legionellaceae</taxon>
        <taxon>Legionella</taxon>
    </lineage>
</organism>
<keyword evidence="4" id="KW-1185">Reference proteome</keyword>
<gene>
    <name evidence="2" type="ORF">Lqua_2438</name>
    <name evidence="3" type="ORF">NCTC12376_02719</name>
</gene>
<dbReference type="AlphaFoldDB" id="A0A378KWH7"/>
<dbReference type="Proteomes" id="UP000054639">
    <property type="component" value="Unassembled WGS sequence"/>
</dbReference>
<evidence type="ECO:0000313" key="4">
    <source>
        <dbReference type="Proteomes" id="UP000054639"/>
    </source>
</evidence>
<dbReference type="EMBL" id="LNYR01000034">
    <property type="protein sequence ID" value="KTD46335.1"/>
    <property type="molecule type" value="Genomic_DNA"/>
</dbReference>
<evidence type="ECO:0000313" key="2">
    <source>
        <dbReference type="EMBL" id="KTD46335.1"/>
    </source>
</evidence>
<dbReference type="InterPro" id="IPR025159">
    <property type="entry name" value="AbiEi_N"/>
</dbReference>
<evidence type="ECO:0000259" key="1">
    <source>
        <dbReference type="Pfam" id="PF13338"/>
    </source>
</evidence>
<sequence>MYHHLNMKTEFNNKQKVLQMASKTGVVRMSDLAKKGITRATVSRLVSENKLVKLAPGLYCLPETEFSEKESLIIVASRVPQTVFCLLTALQIHALTTQLPRKVWIAMPKGSHTPKMNYPSLKMVQYSDEAFSEGIEIIESDNIKLRVYNIAKTIADCFKHRNKIGLDVAMEVLKEACTKNKVKIDELWHYAKICRVANVMRPYIEAIQ</sequence>
<feature type="domain" description="AbiEi antitoxin N-terminal" evidence="1">
    <location>
        <begin position="16"/>
        <end position="62"/>
    </location>
</feature>
<proteinExistence type="predicted"/>
<name>A0A378KWH7_9GAMM</name>
<dbReference type="STRING" id="45072.Lqua_2438"/>
<evidence type="ECO:0000313" key="5">
    <source>
        <dbReference type="Proteomes" id="UP000254230"/>
    </source>
</evidence>
<dbReference type="Proteomes" id="UP000254230">
    <property type="component" value="Unassembled WGS sequence"/>
</dbReference>
<dbReference type="EMBL" id="UGOW01000001">
    <property type="protein sequence ID" value="STY18893.1"/>
    <property type="molecule type" value="Genomic_DNA"/>
</dbReference>
<dbReference type="Pfam" id="PF13338">
    <property type="entry name" value="AbiEi_4"/>
    <property type="match status" value="1"/>
</dbReference>
<protein>
    <recommendedName>
        <fullName evidence="1">AbiEi antitoxin N-terminal domain-containing protein</fullName>
    </recommendedName>
</protein>
<evidence type="ECO:0000313" key="3">
    <source>
        <dbReference type="EMBL" id="STY18893.1"/>
    </source>
</evidence>
<reference evidence="3 5" key="2">
    <citation type="submission" date="2018-06" db="EMBL/GenBank/DDBJ databases">
        <authorList>
            <consortium name="Pathogen Informatics"/>
            <person name="Doyle S."/>
        </authorList>
    </citation>
    <scope>NUCLEOTIDE SEQUENCE [LARGE SCALE GENOMIC DNA]</scope>
    <source>
        <strain evidence="3 5">NCTC12376</strain>
    </source>
</reference>